<evidence type="ECO:0008006" key="4">
    <source>
        <dbReference type="Google" id="ProtNLM"/>
    </source>
</evidence>
<evidence type="ECO:0000256" key="1">
    <source>
        <dbReference type="SAM" id="Phobius"/>
    </source>
</evidence>
<name>C4YNR9_CANAW</name>
<dbReference type="VEuPathDB" id="FungiDB:CAWG_02852"/>
<dbReference type="InterPro" id="IPR007720">
    <property type="entry name" value="PigQ/GPI1"/>
</dbReference>
<keyword evidence="1" id="KW-0472">Membrane</keyword>
<reference evidence="2 3" key="1">
    <citation type="journal article" date="2009" name="Nature">
        <title>Evolution of pathogenicity and sexual reproduction in eight Candida genomes.</title>
        <authorList>
            <person name="Butler G."/>
            <person name="Rasmussen M.D."/>
            <person name="Lin M.F."/>
            <person name="Santos M.A."/>
            <person name="Sakthikumar S."/>
            <person name="Munro C.A."/>
            <person name="Rheinbay E."/>
            <person name="Grabherr M."/>
            <person name="Forche A."/>
            <person name="Reedy J.L."/>
            <person name="Agrafioti I."/>
            <person name="Arnaud M.B."/>
            <person name="Bates S."/>
            <person name="Brown A.J."/>
            <person name="Brunke S."/>
            <person name="Costanzo M.C."/>
            <person name="Fitzpatrick D.A."/>
            <person name="de Groot P.W."/>
            <person name="Harris D."/>
            <person name="Hoyer L.L."/>
            <person name="Hube B."/>
            <person name="Klis F.M."/>
            <person name="Kodira C."/>
            <person name="Lennard N."/>
            <person name="Logue M.E."/>
            <person name="Martin R."/>
            <person name="Neiman A.M."/>
            <person name="Nikolaou E."/>
            <person name="Quail M.A."/>
            <person name="Quinn J."/>
            <person name="Santos M.C."/>
            <person name="Schmitzberger F.F."/>
            <person name="Sherlock G."/>
            <person name="Shah P."/>
            <person name="Silverstein K.A."/>
            <person name="Skrzypek M.S."/>
            <person name="Soll D."/>
            <person name="Staggs R."/>
            <person name="Stansfield I."/>
            <person name="Stumpf M.P."/>
            <person name="Sudbery P.E."/>
            <person name="Srikantha T."/>
            <person name="Zeng Q."/>
            <person name="Berman J."/>
            <person name="Berriman M."/>
            <person name="Heitman J."/>
            <person name="Gow N.A."/>
            <person name="Lorenz M.C."/>
            <person name="Birren B.W."/>
            <person name="Kellis M."/>
            <person name="Cuomo C.A."/>
        </authorList>
    </citation>
    <scope>NUCLEOTIDE SEQUENCE [LARGE SCALE GENOMIC DNA]</scope>
    <source>
        <strain evidence="2 3">WO-1</strain>
    </source>
</reference>
<feature type="transmembrane region" description="Helical" evidence="1">
    <location>
        <begin position="533"/>
        <end position="551"/>
    </location>
</feature>
<keyword evidence="1" id="KW-0812">Transmembrane</keyword>
<evidence type="ECO:0000313" key="2">
    <source>
        <dbReference type="EMBL" id="EEQ44578.1"/>
    </source>
</evidence>
<dbReference type="PANTHER" id="PTHR21329:SF3">
    <property type="entry name" value="PHOSPHATIDYLINOSITOL N-ACETYLGLUCOSAMINYLTRANSFERASE SUBUNIT Q"/>
    <property type="match status" value="1"/>
</dbReference>
<dbReference type="EMBL" id="CM000310">
    <property type="protein sequence ID" value="EEQ44578.1"/>
    <property type="molecule type" value="Genomic_DNA"/>
</dbReference>
<sequence length="647" mass="76853">MNSIQPPLQIYFPNDLKIHYQDQGYWLGYKLNNIYIVFSLVVNDKDLKLPPELSDLAIIGTHNQKTTKQREGGYSNYDLNLIYDHTNQLLINQNQDSYLIYFDPPNFKNLEYFSITPILLQSMGPNLSKSQDDQLFNKLKQFEYQNPLKTKKNDQSFISDDLVLDKINHLYRNRLLYKRFHSNRSFRALNSKKFNFFIIQNIIIPIIKFIQKMLIMMITIINYKFLNLKSGSNYDDGLSLVGVSRVFRQLDLRLKQFNYFPTQFLCYYYDKNILYSRNSLKLPIFNDNLNINNSNYINLYNSIWLIFNDILIGVTLYHIIMDNFTSIIKFIRFRVMEKYLFLELMKLITWISTENPAGFKLNTDLGKFLGDLYIWTIGFCQNIILKLDRGSQHFNYISLISKILGLLCYYGGCSFLLSFLIDGINLITLHIYGFYYCSAKIYRRQLEIIKSLFQLFRGKKYNVLRNRIDNLNNYELDNNNNTTTAIDGFGFDIDQLLLGTLLFMMMIFLLPTVFAFYLVFFIMHLLILMSLNLLENLQIIICFIPLFVILLKLKNSKRLQGGIRFEFIKFYQGMTILKLSNKSLTYQEIFINFIKLFRGAKNFRDSILWKFLLGKIVKIKYDNNLKFHYLMLPQEYSETINIWKFVK</sequence>
<dbReference type="GO" id="GO:0016020">
    <property type="term" value="C:membrane"/>
    <property type="evidence" value="ECO:0007669"/>
    <property type="project" value="InterPro"/>
</dbReference>
<keyword evidence="1" id="KW-1133">Transmembrane helix</keyword>
<feature type="transmembrane region" description="Helical" evidence="1">
    <location>
        <begin position="418"/>
        <end position="437"/>
    </location>
</feature>
<protein>
    <recommendedName>
        <fullName evidence="4">Phosphatidylinositol N-acetylglucosaminyltransferase subunit GPI1</fullName>
    </recommendedName>
</protein>
<feature type="transmembrane region" description="Helical" evidence="1">
    <location>
        <begin position="302"/>
        <end position="320"/>
    </location>
</feature>
<dbReference type="GO" id="GO:0005783">
    <property type="term" value="C:endoplasmic reticulum"/>
    <property type="evidence" value="ECO:0007669"/>
    <property type="project" value="TreeGrafter"/>
</dbReference>
<dbReference type="PANTHER" id="PTHR21329">
    <property type="entry name" value="PHOSPHATIDYLINOSITOL N-ACETYLGLUCOSAMINYLTRANSFERASE SUBUNIT Q-RELATED"/>
    <property type="match status" value="1"/>
</dbReference>
<dbReference type="HOGENOM" id="CLU_007914_3_1_1"/>
<dbReference type="AlphaFoldDB" id="C4YNR9"/>
<dbReference type="OrthoDB" id="70250at2759"/>
<organism evidence="2 3">
    <name type="scientific">Candida albicans (strain WO-1)</name>
    <name type="common">Yeast</name>
    <dbReference type="NCBI Taxonomy" id="294748"/>
    <lineage>
        <taxon>Eukaryota</taxon>
        <taxon>Fungi</taxon>
        <taxon>Dikarya</taxon>
        <taxon>Ascomycota</taxon>
        <taxon>Saccharomycotina</taxon>
        <taxon>Pichiomycetes</taxon>
        <taxon>Debaryomycetaceae</taxon>
        <taxon>Candida/Lodderomyces clade</taxon>
        <taxon>Candida</taxon>
    </lineage>
</organism>
<dbReference type="PaxDb" id="5476-C4YNR9"/>
<dbReference type="Proteomes" id="UP000001429">
    <property type="component" value="Chromosome 3"/>
</dbReference>
<evidence type="ECO:0000313" key="3">
    <source>
        <dbReference type="Proteomes" id="UP000001429"/>
    </source>
</evidence>
<accession>C4YNR9</accession>
<dbReference type="Pfam" id="PF05024">
    <property type="entry name" value="Gpi1"/>
    <property type="match status" value="1"/>
</dbReference>
<proteinExistence type="predicted"/>
<keyword evidence="3" id="KW-1185">Reference proteome</keyword>
<feature type="transmembrane region" description="Helical" evidence="1">
    <location>
        <begin position="501"/>
        <end position="527"/>
    </location>
</feature>
<dbReference type="GO" id="GO:0006506">
    <property type="term" value="P:GPI anchor biosynthetic process"/>
    <property type="evidence" value="ECO:0007669"/>
    <property type="project" value="InterPro"/>
</dbReference>
<dbReference type="OMA" id="CFWPVQY"/>
<feature type="transmembrane region" description="Helical" evidence="1">
    <location>
        <begin position="194"/>
        <end position="221"/>
    </location>
</feature>
<gene>
    <name evidence="2" type="ORF">CAWG_02852</name>
</gene>